<dbReference type="Gene3D" id="2.120.10.80">
    <property type="entry name" value="Kelch-type beta propeller"/>
    <property type="match status" value="1"/>
</dbReference>
<name>M8C3Q6_AEGTA</name>
<protein>
    <recommendedName>
        <fullName evidence="1">F-box associated beta-propeller type 3 domain-containing protein</fullName>
    </recommendedName>
</protein>
<dbReference type="InterPro" id="IPR013187">
    <property type="entry name" value="F-box-assoc_dom_typ3"/>
</dbReference>
<proteinExistence type="predicted"/>
<dbReference type="Pfam" id="PF08268">
    <property type="entry name" value="FBA_3"/>
    <property type="match status" value="1"/>
</dbReference>
<dbReference type="PANTHER" id="PTHR31111:SF136">
    <property type="entry name" value="F-BOX ASSOCIATED DOMAIN-CONTAINING PROTEIN"/>
    <property type="match status" value="1"/>
</dbReference>
<organism evidence="2">
    <name type="scientific">Aegilops tauschii</name>
    <name type="common">Tausch's goatgrass</name>
    <name type="synonym">Aegilops squarrosa</name>
    <dbReference type="NCBI Taxonomy" id="37682"/>
    <lineage>
        <taxon>Eukaryota</taxon>
        <taxon>Viridiplantae</taxon>
        <taxon>Streptophyta</taxon>
        <taxon>Embryophyta</taxon>
        <taxon>Tracheophyta</taxon>
        <taxon>Spermatophyta</taxon>
        <taxon>Magnoliopsida</taxon>
        <taxon>Liliopsida</taxon>
        <taxon>Poales</taxon>
        <taxon>Poaceae</taxon>
        <taxon>BOP clade</taxon>
        <taxon>Pooideae</taxon>
        <taxon>Triticodae</taxon>
        <taxon>Triticeae</taxon>
        <taxon>Triticinae</taxon>
        <taxon>Aegilops</taxon>
    </lineage>
</organism>
<dbReference type="NCBIfam" id="TIGR01640">
    <property type="entry name" value="F_box_assoc_1"/>
    <property type="match status" value="1"/>
</dbReference>
<dbReference type="SUPFAM" id="SSF50965">
    <property type="entry name" value="Galactose oxidase, central domain"/>
    <property type="match status" value="1"/>
</dbReference>
<dbReference type="InterPro" id="IPR015915">
    <property type="entry name" value="Kelch-typ_b-propeller"/>
</dbReference>
<evidence type="ECO:0000259" key="1">
    <source>
        <dbReference type="Pfam" id="PF08268"/>
    </source>
</evidence>
<feature type="domain" description="F-box associated beta-propeller type 3" evidence="1">
    <location>
        <begin position="57"/>
        <end position="244"/>
    </location>
</feature>
<dbReference type="PANTHER" id="PTHR31111">
    <property type="entry name" value="BNAA05G37150D PROTEIN-RELATED"/>
    <property type="match status" value="1"/>
</dbReference>
<evidence type="ECO:0000313" key="2">
    <source>
        <dbReference type="EnsemblPlants" id="EMT28884"/>
    </source>
</evidence>
<dbReference type="AlphaFoldDB" id="M8C3Q6"/>
<dbReference type="InterPro" id="IPR011043">
    <property type="entry name" value="Gal_Oxase/kelch_b-propeller"/>
</dbReference>
<sequence>MDGRILRVVEAAGDLWTIFSGPDGPVCPPRHYKVLNLIDMTTGIVLRTCTWMDYGDYTFGIGYAARSSMYKMVCIMNSTLGQHTCTVLTLEDDEARIWRKVQSPPTTADGRCHQNCVATIDGAVYFLYGSANEVLCFDLESEEWKGTIKGPARSGGELPQKFRMVELDGALCIVHLVGRQTSRRHTTIWLMSDSARGTWVKMYTIPMLPSMDFVRPLRMIRRDGKLLFYCFHFGEATPSLELYDPFNGTCTHLAKHPRNLLGDVGVWGLHLKCFVSAKISPVATPDESLISFIKDLFDKPKPHESLISFIKDFFE</sequence>
<reference evidence="2" key="1">
    <citation type="submission" date="2015-06" db="UniProtKB">
        <authorList>
            <consortium name="EnsemblPlants"/>
        </authorList>
    </citation>
    <scope>IDENTIFICATION</scope>
</reference>
<dbReference type="EnsemblPlants" id="EMT28884">
    <property type="protein sequence ID" value="EMT28884"/>
    <property type="gene ID" value="F775_12848"/>
</dbReference>
<dbReference type="InterPro" id="IPR017451">
    <property type="entry name" value="F-box-assoc_interact_dom"/>
</dbReference>
<accession>M8C3Q6</accession>